<dbReference type="CDD" id="cd02440">
    <property type="entry name" value="AdoMet_MTases"/>
    <property type="match status" value="1"/>
</dbReference>
<reference evidence="5 6" key="1">
    <citation type="journal article" date="2010" name="Stand. Genomic Sci.">
        <title>Complete genome sequence of Coraliomargarita akajimensis type strain (04OKA010-24).</title>
        <authorList>
            <person name="Mavromatis K."/>
            <person name="Abt B."/>
            <person name="Brambilla E."/>
            <person name="Lapidus A."/>
            <person name="Copeland A."/>
            <person name="Deshpande S."/>
            <person name="Nolan M."/>
            <person name="Lucas S."/>
            <person name="Tice H."/>
            <person name="Cheng J.F."/>
            <person name="Han C."/>
            <person name="Detter J.C."/>
            <person name="Woyke T."/>
            <person name="Goodwin L."/>
            <person name="Pitluck S."/>
            <person name="Held B."/>
            <person name="Brettin T."/>
            <person name="Tapia R."/>
            <person name="Ivanova N."/>
            <person name="Mikhailova N."/>
            <person name="Pati A."/>
            <person name="Liolios K."/>
            <person name="Chen A."/>
            <person name="Palaniappan K."/>
            <person name="Land M."/>
            <person name="Hauser L."/>
            <person name="Chang Y.J."/>
            <person name="Jeffries C.D."/>
            <person name="Rohde M."/>
            <person name="Goker M."/>
            <person name="Bristow J."/>
            <person name="Eisen J.A."/>
            <person name="Markowitz V."/>
            <person name="Hugenholtz P."/>
            <person name="Klenk H.P."/>
            <person name="Kyrpides N.C."/>
        </authorList>
    </citation>
    <scope>NUCLEOTIDE SEQUENCE [LARGE SCALE GENOMIC DNA]</scope>
    <source>
        <strain evidence="6">DSM 45221 / IAM 15411 / JCM 23193 / KCTC 12865</strain>
    </source>
</reference>
<proteinExistence type="predicted"/>
<dbReference type="InterPro" id="IPR029058">
    <property type="entry name" value="AB_hydrolase_fold"/>
</dbReference>
<dbReference type="GO" id="GO:0008168">
    <property type="term" value="F:methyltransferase activity"/>
    <property type="evidence" value="ECO:0007669"/>
    <property type="project" value="UniProtKB-KW"/>
</dbReference>
<dbReference type="HOGENOM" id="CLU_499599_0_0_0"/>
<dbReference type="OrthoDB" id="9757640at2"/>
<dbReference type="Pfam" id="PF13489">
    <property type="entry name" value="Methyltransf_23"/>
    <property type="match status" value="1"/>
</dbReference>
<accession>D5ENE2</accession>
<dbReference type="PANTHER" id="PTHR43591">
    <property type="entry name" value="METHYLTRANSFERASE"/>
    <property type="match status" value="1"/>
</dbReference>
<evidence type="ECO:0000256" key="3">
    <source>
        <dbReference type="ARBA" id="ARBA00023223"/>
    </source>
</evidence>
<dbReference type="PANTHER" id="PTHR43591:SF99">
    <property type="entry name" value="OS06G0646000 PROTEIN"/>
    <property type="match status" value="1"/>
</dbReference>
<evidence type="ECO:0000313" key="5">
    <source>
        <dbReference type="EMBL" id="ADE55418.1"/>
    </source>
</evidence>
<evidence type="ECO:0000256" key="1">
    <source>
        <dbReference type="ARBA" id="ARBA00003846"/>
    </source>
</evidence>
<comment type="function">
    <text evidence="1">Acyl transferase is part of the fatty acid reductase system required for aldehyde biosynthesis; it produces fatty acids for the luminescent reaction.</text>
</comment>
<protein>
    <submittedName>
        <fullName evidence="5">Methyltransferase type 11</fullName>
    </submittedName>
</protein>
<keyword evidence="6" id="KW-1185">Reference proteome</keyword>
<sequence length="565" mass="62828">MAVSTQIRGKLSIQSEVVVFPSRNGKRLVGFIDRQQECGDDGDWVILTPKFGESKKNSLQVAYQLAANGLRVLRFDHSNHIGESAGSIVDYSFSDAIADIQGAYDYLEAAFGSPRAQLVANSLSGRCALRVAAIDPRVTRLVLMVGVVNFRQTATEVYQRDMVAEYQQGQLQGVSDILGHQVNVDAFLKDCIEQDMHDLGGSLQDVKRLNCEVFLFCAEQDVWVEMNDIVQLRDASDRVRLYRIPDAMHELRENPDAAQQANGALIYLCSRGVLPEGAAFSVAHPLKRELMGQNKIERERLRAAAPLKGSENDFWQRYLEKYNVLESVGDFRDYLDLLGQCLGPIRAGQVYFDCGCGNGLFGAWCLAAGMAPQSNEAESRLPEPLYFGLDLTAKGLSDATRKHFEIGRSLSEQSRSMNMFYYRYDLDELDPKGGAGLRLPFEDSTIDRICCSLLISYLKHPKVLLSELHRILKPGGVVVVSSMKPFCDLSVIYKDVVNEAGSTETLDDARNLLSAAGAIKLKEEEGHYTFYQRSELESLMKAAGFGRVQSYRSFGDQANVVCAER</sequence>
<dbReference type="AlphaFoldDB" id="D5ENE2"/>
<dbReference type="GO" id="GO:0006631">
    <property type="term" value="P:fatty acid metabolic process"/>
    <property type="evidence" value="ECO:0007669"/>
    <property type="project" value="InterPro"/>
</dbReference>
<keyword evidence="5" id="KW-0489">Methyltransferase</keyword>
<dbReference type="EMBL" id="CP001998">
    <property type="protein sequence ID" value="ADE55418.1"/>
    <property type="molecule type" value="Genomic_DNA"/>
</dbReference>
<evidence type="ECO:0000256" key="2">
    <source>
        <dbReference type="ARBA" id="ARBA00022679"/>
    </source>
</evidence>
<keyword evidence="2 5" id="KW-0808">Transferase</keyword>
<keyword evidence="4" id="KW-0012">Acyltransferase</keyword>
<dbReference type="SUPFAM" id="SSF53474">
    <property type="entry name" value="alpha/beta-Hydrolases"/>
    <property type="match status" value="1"/>
</dbReference>
<keyword evidence="3" id="KW-0455">Luminescence</keyword>
<dbReference type="ESTHER" id="corad-d5ene2">
    <property type="family name" value="Thioesterase_acyl-transferase"/>
</dbReference>
<dbReference type="Proteomes" id="UP000000925">
    <property type="component" value="Chromosome"/>
</dbReference>
<dbReference type="Gene3D" id="3.40.50.150">
    <property type="entry name" value="Vaccinia Virus protein VP39"/>
    <property type="match status" value="1"/>
</dbReference>
<dbReference type="STRING" id="583355.Caka_2402"/>
<evidence type="ECO:0000313" key="6">
    <source>
        <dbReference type="Proteomes" id="UP000000925"/>
    </source>
</evidence>
<name>D5ENE2_CORAD</name>
<dbReference type="SUPFAM" id="SSF53335">
    <property type="entry name" value="S-adenosyl-L-methionine-dependent methyltransferases"/>
    <property type="match status" value="1"/>
</dbReference>
<dbReference type="Gene3D" id="3.40.50.1820">
    <property type="entry name" value="alpha/beta hydrolase"/>
    <property type="match status" value="1"/>
</dbReference>
<organism evidence="5 6">
    <name type="scientific">Coraliomargarita akajimensis (strain DSM 45221 / IAM 15411 / JCM 23193 / KCTC 12865 / 04OKA010-24)</name>
    <dbReference type="NCBI Taxonomy" id="583355"/>
    <lineage>
        <taxon>Bacteria</taxon>
        <taxon>Pseudomonadati</taxon>
        <taxon>Verrucomicrobiota</taxon>
        <taxon>Opitutia</taxon>
        <taxon>Puniceicoccales</taxon>
        <taxon>Coraliomargaritaceae</taxon>
        <taxon>Coraliomargarita</taxon>
    </lineage>
</organism>
<dbReference type="GO" id="GO:0008218">
    <property type="term" value="P:bioluminescence"/>
    <property type="evidence" value="ECO:0007669"/>
    <property type="project" value="UniProtKB-KW"/>
</dbReference>
<dbReference type="eggNOG" id="COG1073">
    <property type="taxonomic scope" value="Bacteria"/>
</dbReference>
<dbReference type="eggNOG" id="COG2226">
    <property type="taxonomic scope" value="Bacteria"/>
</dbReference>
<dbReference type="GO" id="GO:0016746">
    <property type="term" value="F:acyltransferase activity"/>
    <property type="evidence" value="ECO:0007669"/>
    <property type="project" value="UniProtKB-KW"/>
</dbReference>
<dbReference type="KEGG" id="caa:Caka_2402"/>
<evidence type="ECO:0000256" key="4">
    <source>
        <dbReference type="ARBA" id="ARBA00023315"/>
    </source>
</evidence>
<dbReference type="Pfam" id="PF02273">
    <property type="entry name" value="Acyl_transf_2"/>
    <property type="match status" value="1"/>
</dbReference>
<dbReference type="InterPro" id="IPR003157">
    <property type="entry name" value="LuxD"/>
</dbReference>
<gene>
    <name evidence="5" type="ordered locus">Caka_2402</name>
</gene>
<dbReference type="GO" id="GO:0032259">
    <property type="term" value="P:methylation"/>
    <property type="evidence" value="ECO:0007669"/>
    <property type="project" value="UniProtKB-KW"/>
</dbReference>
<dbReference type="InterPro" id="IPR029063">
    <property type="entry name" value="SAM-dependent_MTases_sf"/>
</dbReference>